<proteinExistence type="inferred from homology"/>
<keyword evidence="6" id="KW-0496">Mitochondrion</keyword>
<keyword evidence="9" id="KW-1185">Reference proteome</keyword>
<dbReference type="AlphaFoldDB" id="A0AAD7CI27"/>
<evidence type="ECO:0000313" key="8">
    <source>
        <dbReference type="EMBL" id="KAJ7649808.1"/>
    </source>
</evidence>
<comment type="caution">
    <text evidence="8">The sequence shown here is derived from an EMBL/GenBank/DDBJ whole genome shotgun (WGS) entry which is preliminary data.</text>
</comment>
<dbReference type="GO" id="GO:0005739">
    <property type="term" value="C:mitochondrion"/>
    <property type="evidence" value="ECO:0007669"/>
    <property type="project" value="UniProtKB-SubCell"/>
</dbReference>
<dbReference type="Proteomes" id="UP001221142">
    <property type="component" value="Unassembled WGS sequence"/>
</dbReference>
<accession>A0AAD7CI27</accession>
<organism evidence="8 9">
    <name type="scientific">Roridomyces roridus</name>
    <dbReference type="NCBI Taxonomy" id="1738132"/>
    <lineage>
        <taxon>Eukaryota</taxon>
        <taxon>Fungi</taxon>
        <taxon>Dikarya</taxon>
        <taxon>Basidiomycota</taxon>
        <taxon>Agaricomycotina</taxon>
        <taxon>Agaricomycetes</taxon>
        <taxon>Agaricomycetidae</taxon>
        <taxon>Agaricales</taxon>
        <taxon>Marasmiineae</taxon>
        <taxon>Mycenaceae</taxon>
        <taxon>Roridomyces</taxon>
    </lineage>
</organism>
<dbReference type="GO" id="GO:0032259">
    <property type="term" value="P:methylation"/>
    <property type="evidence" value="ECO:0007669"/>
    <property type="project" value="UniProtKB-KW"/>
</dbReference>
<evidence type="ECO:0000313" key="9">
    <source>
        <dbReference type="Proteomes" id="UP001221142"/>
    </source>
</evidence>
<reference evidence="8" key="1">
    <citation type="submission" date="2023-03" db="EMBL/GenBank/DDBJ databases">
        <title>Massive genome expansion in bonnet fungi (Mycena s.s.) driven by repeated elements and novel gene families across ecological guilds.</title>
        <authorList>
            <consortium name="Lawrence Berkeley National Laboratory"/>
            <person name="Harder C.B."/>
            <person name="Miyauchi S."/>
            <person name="Viragh M."/>
            <person name="Kuo A."/>
            <person name="Thoen E."/>
            <person name="Andreopoulos B."/>
            <person name="Lu D."/>
            <person name="Skrede I."/>
            <person name="Drula E."/>
            <person name="Henrissat B."/>
            <person name="Morin E."/>
            <person name="Kohler A."/>
            <person name="Barry K."/>
            <person name="LaButti K."/>
            <person name="Morin E."/>
            <person name="Salamov A."/>
            <person name="Lipzen A."/>
            <person name="Mereny Z."/>
            <person name="Hegedus B."/>
            <person name="Baldrian P."/>
            <person name="Stursova M."/>
            <person name="Weitz H."/>
            <person name="Taylor A."/>
            <person name="Grigoriev I.V."/>
            <person name="Nagy L.G."/>
            <person name="Martin F."/>
            <person name="Kauserud H."/>
        </authorList>
    </citation>
    <scope>NUCLEOTIDE SEQUENCE</scope>
    <source>
        <strain evidence="8">9284</strain>
    </source>
</reference>
<evidence type="ECO:0000256" key="6">
    <source>
        <dbReference type="ARBA" id="ARBA00023128"/>
    </source>
</evidence>
<keyword evidence="4" id="KW-0489">Methyltransferase</keyword>
<evidence type="ECO:0000256" key="4">
    <source>
        <dbReference type="ARBA" id="ARBA00022603"/>
    </source>
</evidence>
<dbReference type="Pfam" id="PF02636">
    <property type="entry name" value="Methyltransf_28"/>
    <property type="match status" value="1"/>
</dbReference>
<dbReference type="GO" id="GO:0035243">
    <property type="term" value="F:protein-arginine omega-N symmetric methyltransferase activity"/>
    <property type="evidence" value="ECO:0007669"/>
    <property type="project" value="UniProtKB-EC"/>
</dbReference>
<sequence>MQDVIRVLAGFGKEKLSSVHLVETSPTLRALQEARLEPEARKYGCTLEWHHSIDGIPPSAEEYVQHGRRTRNFRRVAVPYHPENGTGLAETKPYPGLRYVLSPHGLLGFPCPRFKDIGVANSIQDDTCYDSNLESLGLRARRGLWRRPSIRPGLFRRQRSSGLWAC</sequence>
<keyword evidence="5" id="KW-0808">Transferase</keyword>
<dbReference type="EC" id="2.1.1.320" evidence="3"/>
<evidence type="ECO:0000256" key="7">
    <source>
        <dbReference type="ARBA" id="ARBA00048612"/>
    </source>
</evidence>
<comment type="subcellular location">
    <subcellularLocation>
        <location evidence="1">Mitochondrion</location>
    </subcellularLocation>
</comment>
<comment type="similarity">
    <text evidence="2">Belongs to the NDUFAF7 family.</text>
</comment>
<dbReference type="EMBL" id="JARKIF010000001">
    <property type="protein sequence ID" value="KAJ7649808.1"/>
    <property type="molecule type" value="Genomic_DNA"/>
</dbReference>
<protein>
    <recommendedName>
        <fullName evidence="3">type II protein arginine methyltransferase</fullName>
        <ecNumber evidence="3">2.1.1.320</ecNumber>
    </recommendedName>
</protein>
<comment type="catalytic activity">
    <reaction evidence="7">
        <text>L-arginyl-[protein] + 2 S-adenosyl-L-methionine = N(omega),N(omega)'-dimethyl-L-arginyl-[protein] + 2 S-adenosyl-L-homocysteine + 2 H(+)</text>
        <dbReference type="Rhea" id="RHEA:48108"/>
        <dbReference type="Rhea" id="RHEA-COMP:10532"/>
        <dbReference type="Rhea" id="RHEA-COMP:11992"/>
        <dbReference type="ChEBI" id="CHEBI:15378"/>
        <dbReference type="ChEBI" id="CHEBI:29965"/>
        <dbReference type="ChEBI" id="CHEBI:57856"/>
        <dbReference type="ChEBI" id="CHEBI:59789"/>
        <dbReference type="ChEBI" id="CHEBI:88221"/>
        <dbReference type="EC" id="2.1.1.320"/>
    </reaction>
</comment>
<evidence type="ECO:0000256" key="3">
    <source>
        <dbReference type="ARBA" id="ARBA00011935"/>
    </source>
</evidence>
<name>A0AAD7CI27_9AGAR</name>
<evidence type="ECO:0000256" key="2">
    <source>
        <dbReference type="ARBA" id="ARBA00005891"/>
    </source>
</evidence>
<evidence type="ECO:0000256" key="5">
    <source>
        <dbReference type="ARBA" id="ARBA00022679"/>
    </source>
</evidence>
<dbReference type="InterPro" id="IPR003788">
    <property type="entry name" value="NDUFAF7"/>
</dbReference>
<gene>
    <name evidence="8" type="ORF">FB45DRAFT_3857</name>
</gene>
<dbReference type="Gene3D" id="3.40.50.150">
    <property type="entry name" value="Vaccinia Virus protein VP39"/>
    <property type="match status" value="1"/>
</dbReference>
<dbReference type="InterPro" id="IPR029063">
    <property type="entry name" value="SAM-dependent_MTases_sf"/>
</dbReference>
<evidence type="ECO:0000256" key="1">
    <source>
        <dbReference type="ARBA" id="ARBA00004173"/>
    </source>
</evidence>